<accession>A0A024S1A6</accession>
<dbReference type="HOGENOM" id="CLU_1778792_0_0_1"/>
<name>A0A024S1A6_HYPJR</name>
<reference evidence="2" key="1">
    <citation type="journal article" date="2013" name="Ind. Biotechnol.">
        <title>Comparative genomics analysis of Trichoderma reesei strains.</title>
        <authorList>
            <person name="Koike H."/>
            <person name="Aerts A."/>
            <person name="LaButti K."/>
            <person name="Grigoriev I.V."/>
            <person name="Baker S.E."/>
        </authorList>
    </citation>
    <scope>NUCLEOTIDE SEQUENCE [LARGE SCALE GENOMIC DNA]</scope>
    <source>
        <strain evidence="2">ATCC 56765 / BCRC 32924 / NRRL 11460 / Rut C-30</strain>
    </source>
</reference>
<dbReference type="KEGG" id="trr:M419DRAFT_11233"/>
<sequence>MRCPTPAAGYMGRCPVPGALTVLYVAHVLRGTPRDVRNARAAAVPPILRSWATTAQYAAVTWGLSAAKVTPSRLASASCVVAARLSYYQYRHPDRIRIARESLRNARHVFGGSIIRPALVQSAASTRLSKGRWAFGSSGSASRSTV</sequence>
<dbReference type="Proteomes" id="UP000024376">
    <property type="component" value="Unassembled WGS sequence"/>
</dbReference>
<dbReference type="AlphaFoldDB" id="A0A024S1A6"/>
<proteinExistence type="predicted"/>
<evidence type="ECO:0000313" key="2">
    <source>
        <dbReference type="Proteomes" id="UP000024376"/>
    </source>
</evidence>
<organism evidence="1 2">
    <name type="scientific">Hypocrea jecorina (strain ATCC 56765 / BCRC 32924 / NRRL 11460 / Rut C-30)</name>
    <name type="common">Trichoderma reesei</name>
    <dbReference type="NCBI Taxonomy" id="1344414"/>
    <lineage>
        <taxon>Eukaryota</taxon>
        <taxon>Fungi</taxon>
        <taxon>Dikarya</taxon>
        <taxon>Ascomycota</taxon>
        <taxon>Pezizomycotina</taxon>
        <taxon>Sordariomycetes</taxon>
        <taxon>Hypocreomycetidae</taxon>
        <taxon>Hypocreales</taxon>
        <taxon>Hypocreaceae</taxon>
        <taxon>Trichoderma</taxon>
    </lineage>
</organism>
<gene>
    <name evidence="1" type="ORF">M419DRAFT_11233</name>
</gene>
<evidence type="ECO:0000313" key="1">
    <source>
        <dbReference type="EMBL" id="ETR99128.1"/>
    </source>
</evidence>
<protein>
    <submittedName>
        <fullName evidence="1">Uncharacterized protein</fullName>
    </submittedName>
</protein>
<dbReference type="EMBL" id="KI911158">
    <property type="protein sequence ID" value="ETR99128.1"/>
    <property type="molecule type" value="Genomic_DNA"/>
</dbReference>